<protein>
    <submittedName>
        <fullName evidence="2">Uncharacterized protein</fullName>
    </submittedName>
</protein>
<comment type="caution">
    <text evidence="2">The sequence shown here is derived from an EMBL/GenBank/DDBJ whole genome shotgun (WGS) entry which is preliminary data.</text>
</comment>
<dbReference type="RefSeq" id="WP_169320017.1">
    <property type="nucleotide sequence ID" value="NZ_JABCJF010000001.1"/>
</dbReference>
<gene>
    <name evidence="2" type="ORF">HIO71_01265</name>
</gene>
<feature type="signal peptide" evidence="1">
    <location>
        <begin position="1"/>
        <end position="21"/>
    </location>
</feature>
<accession>A0A848N244</accession>
<proteinExistence type="predicted"/>
<dbReference type="EMBL" id="JABCJF010000001">
    <property type="protein sequence ID" value="NMR32828.1"/>
    <property type="molecule type" value="Genomic_DNA"/>
</dbReference>
<reference evidence="2 3" key="1">
    <citation type="submission" date="2020-04" db="EMBL/GenBank/DDBJ databases">
        <title>Genome analysis and antimicrobial resistance characteristics of Chryseobacterium aquaticum isolated from farmed salmonids.</title>
        <authorList>
            <person name="Saticioglu I.B."/>
            <person name="Duman M."/>
            <person name="Altun S."/>
        </authorList>
    </citation>
    <scope>NUCLEOTIDE SEQUENCE [LARGE SCALE GENOMIC DNA]</scope>
    <source>
        <strain evidence="2 3">C-174</strain>
    </source>
</reference>
<evidence type="ECO:0000313" key="2">
    <source>
        <dbReference type="EMBL" id="NMR32828.1"/>
    </source>
</evidence>
<sequence length="213" mass="25258">MKNKIITLIVLLIGLSNYAQSYTFDYNLKIRCVNPKGATKISTEEYILNSDNPNYQMYIRKDKTGVLINKINNEKYIMYDFLHSKISNKDFFNFYPSREINYSDNKLIDHIDVEKIGENKYFIKCYPTKKGKRTNLEIIVNLKPIDKDLLRFYYLDLGDSIRQKLIASLKEKLHGNYNYFIESFSTNYRNGYKTESYIDDIEKIDLKIITPQL</sequence>
<organism evidence="2 3">
    <name type="scientific">Chryseobacterium aquaticum</name>
    <dbReference type="NCBI Taxonomy" id="452084"/>
    <lineage>
        <taxon>Bacteria</taxon>
        <taxon>Pseudomonadati</taxon>
        <taxon>Bacteroidota</taxon>
        <taxon>Flavobacteriia</taxon>
        <taxon>Flavobacteriales</taxon>
        <taxon>Weeksellaceae</taxon>
        <taxon>Chryseobacterium group</taxon>
        <taxon>Chryseobacterium</taxon>
    </lineage>
</organism>
<evidence type="ECO:0000313" key="3">
    <source>
        <dbReference type="Proteomes" id="UP000548067"/>
    </source>
</evidence>
<dbReference type="Proteomes" id="UP000548067">
    <property type="component" value="Unassembled WGS sequence"/>
</dbReference>
<keyword evidence="1" id="KW-0732">Signal</keyword>
<name>A0A848N244_9FLAO</name>
<feature type="chain" id="PRO_5032671323" evidence="1">
    <location>
        <begin position="22"/>
        <end position="213"/>
    </location>
</feature>
<evidence type="ECO:0000256" key="1">
    <source>
        <dbReference type="SAM" id="SignalP"/>
    </source>
</evidence>
<dbReference type="AlphaFoldDB" id="A0A848N244"/>